<evidence type="ECO:0000313" key="3">
    <source>
        <dbReference type="EMBL" id="KAH0884954.1"/>
    </source>
</evidence>
<feature type="compositionally biased region" description="Basic and acidic residues" evidence="1">
    <location>
        <begin position="269"/>
        <end position="310"/>
    </location>
</feature>
<proteinExistence type="predicted"/>
<name>A0ABQ7ZXH3_BRANA</name>
<evidence type="ECO:0000256" key="1">
    <source>
        <dbReference type="SAM" id="MobiDB-lite"/>
    </source>
</evidence>
<dbReference type="Proteomes" id="UP000824890">
    <property type="component" value="Unassembled WGS sequence"/>
</dbReference>
<dbReference type="InterPro" id="IPR013216">
    <property type="entry name" value="Methyltransf_11"/>
</dbReference>
<dbReference type="SUPFAM" id="SSF53335">
    <property type="entry name" value="S-adenosyl-L-methionine-dependent methyltransferases"/>
    <property type="match status" value="1"/>
</dbReference>
<reference evidence="3 4" key="1">
    <citation type="submission" date="2021-05" db="EMBL/GenBank/DDBJ databases">
        <title>Genome Assembly of Synthetic Allotetraploid Brassica napus Reveals Homoeologous Exchanges between Subgenomes.</title>
        <authorList>
            <person name="Davis J.T."/>
        </authorList>
    </citation>
    <scope>NUCLEOTIDE SEQUENCE [LARGE SCALE GENOMIC DNA]</scope>
    <source>
        <strain evidence="4">cv. Da-Ae</strain>
        <tissue evidence="3">Seedling</tissue>
    </source>
</reference>
<dbReference type="CDD" id="cd02440">
    <property type="entry name" value="AdoMet_MTases"/>
    <property type="match status" value="1"/>
</dbReference>
<evidence type="ECO:0000259" key="2">
    <source>
        <dbReference type="Pfam" id="PF08241"/>
    </source>
</evidence>
<gene>
    <name evidence="3" type="ORF">HID58_061050</name>
</gene>
<feature type="domain" description="Methyltransferase type 11" evidence="2">
    <location>
        <begin position="39"/>
        <end position="133"/>
    </location>
</feature>
<dbReference type="Gene3D" id="3.40.50.150">
    <property type="entry name" value="Vaccinia Virus protein VP39"/>
    <property type="match status" value="1"/>
</dbReference>
<dbReference type="Pfam" id="PF08241">
    <property type="entry name" value="Methyltransf_11"/>
    <property type="match status" value="1"/>
</dbReference>
<feature type="region of interest" description="Disordered" evidence="1">
    <location>
        <begin position="269"/>
        <end position="313"/>
    </location>
</feature>
<dbReference type="PANTHER" id="PTHR44575:SF4">
    <property type="entry name" value="EMBRYONIC ABUNDANT PROTEIN-LIKE"/>
    <property type="match status" value="1"/>
</dbReference>
<accession>A0ABQ7ZXH3</accession>
<dbReference type="PANTHER" id="PTHR44575">
    <property type="entry name" value="OS01G0589200 PROTEIN"/>
    <property type="match status" value="1"/>
</dbReference>
<comment type="caution">
    <text evidence="3">The sequence shown here is derived from an EMBL/GenBank/DDBJ whole genome shotgun (WGS) entry which is preliminary data.</text>
</comment>
<evidence type="ECO:0000313" key="4">
    <source>
        <dbReference type="Proteomes" id="UP000824890"/>
    </source>
</evidence>
<keyword evidence="4" id="KW-1185">Reference proteome</keyword>
<dbReference type="InterPro" id="IPR029063">
    <property type="entry name" value="SAM-dependent_MTases_sf"/>
</dbReference>
<protein>
    <recommendedName>
        <fullName evidence="2">Methyltransferase type 11 domain-containing protein</fullName>
    </recommendedName>
</protein>
<sequence>MAALSEKEAEAYLDARPRYPMDWYKKIAARTQDHKFAWDVGTGSGQAAIGLVEHYENVVATDINEAQLKRAVKHSRISYHHTPKHMAEDEMVALLGGENSVDLIVAAQAVHFFDTTTFYNVAKRVLRKEGGLIAIWVYNDIVISSEIDPIMKILVDSTLPFRTPIMNLAFDSYKTLPFPFESIGMGSEGKPVRLDIPHKLSLKGFIGFLRSWQPAMKAKEQGVELVNEDLINKFEEAWGDENQVNDVFYKAHMIVGKIKEVKCESEQVSKDGNEDLLHQTEVGRKQERRQPSDEENRQIKKQNTSEEKKKIQVKMRHAREKICTTSCYKHKYL</sequence>
<organism evidence="3 4">
    <name type="scientific">Brassica napus</name>
    <name type="common">Rape</name>
    <dbReference type="NCBI Taxonomy" id="3708"/>
    <lineage>
        <taxon>Eukaryota</taxon>
        <taxon>Viridiplantae</taxon>
        <taxon>Streptophyta</taxon>
        <taxon>Embryophyta</taxon>
        <taxon>Tracheophyta</taxon>
        <taxon>Spermatophyta</taxon>
        <taxon>Magnoliopsida</taxon>
        <taxon>eudicotyledons</taxon>
        <taxon>Gunneridae</taxon>
        <taxon>Pentapetalae</taxon>
        <taxon>rosids</taxon>
        <taxon>malvids</taxon>
        <taxon>Brassicales</taxon>
        <taxon>Brassicaceae</taxon>
        <taxon>Brassiceae</taxon>
        <taxon>Brassica</taxon>
    </lineage>
</organism>
<dbReference type="EMBL" id="JAGKQM010000014">
    <property type="protein sequence ID" value="KAH0884954.1"/>
    <property type="molecule type" value="Genomic_DNA"/>
</dbReference>